<dbReference type="AlphaFoldDB" id="A0A565CAP5"/>
<sequence length="106" mass="12598">MKVPKNWNIQTLKKASLTLQVIKKTVYGLSKLRRFEKKDICETKIALTSHTKLTKVDFAHNPYYKDVCGGRLWKELTEIQHKTDVIDENREEEVERWNVCAWKSIY</sequence>
<name>A0A565CAP5_9BRAS</name>
<dbReference type="Proteomes" id="UP000489600">
    <property type="component" value="Unassembled WGS sequence"/>
</dbReference>
<protein>
    <submittedName>
        <fullName evidence="1">Uncharacterized protein</fullName>
    </submittedName>
</protein>
<comment type="caution">
    <text evidence="1">The sequence shown here is derived from an EMBL/GenBank/DDBJ whole genome shotgun (WGS) entry which is preliminary data.</text>
</comment>
<evidence type="ECO:0000313" key="2">
    <source>
        <dbReference type="Proteomes" id="UP000489600"/>
    </source>
</evidence>
<reference evidence="1" key="1">
    <citation type="submission" date="2019-07" db="EMBL/GenBank/DDBJ databases">
        <authorList>
            <person name="Dittberner H."/>
        </authorList>
    </citation>
    <scope>NUCLEOTIDE SEQUENCE [LARGE SCALE GENOMIC DNA]</scope>
</reference>
<keyword evidence="2" id="KW-1185">Reference proteome</keyword>
<gene>
    <name evidence="1" type="ORF">ANE_LOCUS21157</name>
</gene>
<dbReference type="EMBL" id="CABITT030000007">
    <property type="protein sequence ID" value="VVB10713.1"/>
    <property type="molecule type" value="Genomic_DNA"/>
</dbReference>
<proteinExistence type="predicted"/>
<organism evidence="1 2">
    <name type="scientific">Arabis nemorensis</name>
    <dbReference type="NCBI Taxonomy" id="586526"/>
    <lineage>
        <taxon>Eukaryota</taxon>
        <taxon>Viridiplantae</taxon>
        <taxon>Streptophyta</taxon>
        <taxon>Embryophyta</taxon>
        <taxon>Tracheophyta</taxon>
        <taxon>Spermatophyta</taxon>
        <taxon>Magnoliopsida</taxon>
        <taxon>eudicotyledons</taxon>
        <taxon>Gunneridae</taxon>
        <taxon>Pentapetalae</taxon>
        <taxon>rosids</taxon>
        <taxon>malvids</taxon>
        <taxon>Brassicales</taxon>
        <taxon>Brassicaceae</taxon>
        <taxon>Arabideae</taxon>
        <taxon>Arabis</taxon>
    </lineage>
</organism>
<accession>A0A565CAP5</accession>
<evidence type="ECO:0000313" key="1">
    <source>
        <dbReference type="EMBL" id="VVB10713.1"/>
    </source>
</evidence>